<dbReference type="AlphaFoldDB" id="A0A238X3D2"/>
<evidence type="ECO:0000313" key="2">
    <source>
        <dbReference type="Proteomes" id="UP000198310"/>
    </source>
</evidence>
<name>A0A238X3D2_9BACT</name>
<keyword evidence="2" id="KW-1185">Reference proteome</keyword>
<reference evidence="2" key="1">
    <citation type="submission" date="2017-06" db="EMBL/GenBank/DDBJ databases">
        <authorList>
            <person name="Varghese N."/>
            <person name="Submissions S."/>
        </authorList>
    </citation>
    <scope>NUCLEOTIDE SEQUENCE [LARGE SCALE GENOMIC DNA]</scope>
    <source>
        <strain evidence="2">DSM 28041</strain>
    </source>
</reference>
<dbReference type="EMBL" id="FZNS01000003">
    <property type="protein sequence ID" value="SNR53427.1"/>
    <property type="molecule type" value="Genomic_DNA"/>
</dbReference>
<dbReference type="Gene3D" id="3.40.50.450">
    <property type="match status" value="1"/>
</dbReference>
<dbReference type="Proteomes" id="UP000198310">
    <property type="component" value="Unassembled WGS sequence"/>
</dbReference>
<gene>
    <name evidence="1" type="ORF">SAMN06269173_103447</name>
</gene>
<sequence length="202" mass="22525">MPISVDELRTLGNQAVLELPKTAFFCSREYPAAIERATYLWAMEQRMNKHCVLSGFHSKLEQTVLRYLRQDGNHPIAYALGRGIQSGLAFEYERELTTGQLLFLSPFETNVAIVTKETVAIRNLLLADLADDFFVPYVTPNGNLEQLLANPLAQNKPILTLDLPANRYLLDLGAEVYQPNLLLSSHDSWLLGGPTLPNGPAN</sequence>
<dbReference type="RefSeq" id="WP_089332435.1">
    <property type="nucleotide sequence ID" value="NZ_FZNS01000003.1"/>
</dbReference>
<organism evidence="1 2">
    <name type="scientific">Hymenobacter mucosus</name>
    <dbReference type="NCBI Taxonomy" id="1411120"/>
    <lineage>
        <taxon>Bacteria</taxon>
        <taxon>Pseudomonadati</taxon>
        <taxon>Bacteroidota</taxon>
        <taxon>Cytophagia</taxon>
        <taxon>Cytophagales</taxon>
        <taxon>Hymenobacteraceae</taxon>
        <taxon>Hymenobacter</taxon>
    </lineage>
</organism>
<accession>A0A238X3D2</accession>
<proteinExistence type="predicted"/>
<evidence type="ECO:0000313" key="1">
    <source>
        <dbReference type="EMBL" id="SNR53427.1"/>
    </source>
</evidence>
<protein>
    <submittedName>
        <fullName evidence="1">Uncharacterized protein</fullName>
    </submittedName>
</protein>